<gene>
    <name evidence="1" type="ORF">GFSPODELE1_LOCUS10935</name>
</gene>
<evidence type="ECO:0000313" key="1">
    <source>
        <dbReference type="EMBL" id="CAL1716854.1"/>
    </source>
</evidence>
<dbReference type="Proteomes" id="UP001497453">
    <property type="component" value="Chromosome 9"/>
</dbReference>
<reference evidence="2" key="1">
    <citation type="submission" date="2024-04" db="EMBL/GenBank/DDBJ databases">
        <authorList>
            <person name="Shaw F."/>
            <person name="Minotto A."/>
        </authorList>
    </citation>
    <scope>NUCLEOTIDE SEQUENCE [LARGE SCALE GENOMIC DNA]</scope>
</reference>
<evidence type="ECO:0000313" key="2">
    <source>
        <dbReference type="Proteomes" id="UP001497453"/>
    </source>
</evidence>
<name>A0ABP1EBH2_9APHY</name>
<proteinExistence type="predicted"/>
<protein>
    <submittedName>
        <fullName evidence="1">Uncharacterized protein</fullName>
    </submittedName>
</protein>
<accession>A0ABP1EBH2</accession>
<dbReference type="EMBL" id="OZ037952">
    <property type="protein sequence ID" value="CAL1716854.1"/>
    <property type="molecule type" value="Genomic_DNA"/>
</dbReference>
<organism evidence="1 2">
    <name type="scientific">Somion occarium</name>
    <dbReference type="NCBI Taxonomy" id="3059160"/>
    <lineage>
        <taxon>Eukaryota</taxon>
        <taxon>Fungi</taxon>
        <taxon>Dikarya</taxon>
        <taxon>Basidiomycota</taxon>
        <taxon>Agaricomycotina</taxon>
        <taxon>Agaricomycetes</taxon>
        <taxon>Polyporales</taxon>
        <taxon>Cerrenaceae</taxon>
        <taxon>Somion</taxon>
    </lineage>
</organism>
<sequence>MVVSGKSPPPLCRDIVLQAMQYYVDGYLSPKELDCEDVVFNENFPWIRQRAQMYEAFLLSLSSQWDAISSAVQIVNAVFQFRFRRETPESVSQRQRSFKHGTTYECPSAEQSAFDSDKFPTQLCLDFLNSASIAFATKVDLVAQGSGPSPETPGVARGRSPCVSQYSFLLSLVVLQVISSFHRFFLLTFPTPGPSWYLCHGDSCGISTSRRSRRYVSVFPDTTYQIYGLIVSPPSVTRLLLVHRSDMRPHVPGLPPPPILQYRLGYPALFQQLPKNNVGGSIQPAHLPVHIPSVASLPTSGSPTNSSRQVFSARRGIAQAFSHLAGRRMYFVGDVCVHVVWAVRYLGHMAGYLLCGAFLIQSTLNTLKGYSRYHACCMRQSGCIGVTRCVLSCRPACRRSKIANEHAACQALFSAHPNLQDFLLNPIGALLIYCERQRLIPP</sequence>
<keyword evidence="2" id="KW-1185">Reference proteome</keyword>